<sequence>MDSIDKECDLLVEHLHDSTWKAQSLKPPRDLSARTLELIRQRGAARATVNRGLTSELTRFCIEAIKEYLEKRRAEVLAEAAKARKN</sequence>
<evidence type="ECO:0000313" key="2">
    <source>
        <dbReference type="Proteomes" id="UP001303046"/>
    </source>
</evidence>
<organism evidence="1 2">
    <name type="scientific">Necator americanus</name>
    <name type="common">Human hookworm</name>
    <dbReference type="NCBI Taxonomy" id="51031"/>
    <lineage>
        <taxon>Eukaryota</taxon>
        <taxon>Metazoa</taxon>
        <taxon>Ecdysozoa</taxon>
        <taxon>Nematoda</taxon>
        <taxon>Chromadorea</taxon>
        <taxon>Rhabditida</taxon>
        <taxon>Rhabditina</taxon>
        <taxon>Rhabditomorpha</taxon>
        <taxon>Strongyloidea</taxon>
        <taxon>Ancylostomatidae</taxon>
        <taxon>Bunostominae</taxon>
        <taxon>Necator</taxon>
    </lineage>
</organism>
<reference evidence="1 2" key="1">
    <citation type="submission" date="2023-08" db="EMBL/GenBank/DDBJ databases">
        <title>A Necator americanus chromosomal reference genome.</title>
        <authorList>
            <person name="Ilik V."/>
            <person name="Petrzelkova K.J."/>
            <person name="Pardy F."/>
            <person name="Fuh T."/>
            <person name="Niatou-Singa F.S."/>
            <person name="Gouil Q."/>
            <person name="Baker L."/>
            <person name="Ritchie M.E."/>
            <person name="Jex A.R."/>
            <person name="Gazzola D."/>
            <person name="Li H."/>
            <person name="Toshio Fujiwara R."/>
            <person name="Zhan B."/>
            <person name="Aroian R.V."/>
            <person name="Pafco B."/>
            <person name="Schwarz E.M."/>
        </authorList>
    </citation>
    <scope>NUCLEOTIDE SEQUENCE [LARGE SCALE GENOMIC DNA]</scope>
    <source>
        <strain evidence="1 2">Aroian</strain>
        <tissue evidence="1">Whole animal</tissue>
    </source>
</reference>
<keyword evidence="2" id="KW-1185">Reference proteome</keyword>
<gene>
    <name evidence="1" type="primary">Necator_chrIII.g10132</name>
    <name evidence="1" type="ORF">RB195_009367</name>
</gene>
<comment type="caution">
    <text evidence="1">The sequence shown here is derived from an EMBL/GenBank/DDBJ whole genome shotgun (WGS) entry which is preliminary data.</text>
</comment>
<dbReference type="Proteomes" id="UP001303046">
    <property type="component" value="Unassembled WGS sequence"/>
</dbReference>
<dbReference type="EMBL" id="JAVFWL010000003">
    <property type="protein sequence ID" value="KAK6741463.1"/>
    <property type="molecule type" value="Genomic_DNA"/>
</dbReference>
<evidence type="ECO:0000313" key="1">
    <source>
        <dbReference type="EMBL" id="KAK6741463.1"/>
    </source>
</evidence>
<protein>
    <submittedName>
        <fullName evidence="1">Uncharacterized protein</fullName>
    </submittedName>
</protein>
<name>A0ABR1CT11_NECAM</name>
<proteinExistence type="predicted"/>
<accession>A0ABR1CT11</accession>